<gene>
    <name evidence="5" type="ORF">ACIBG2_14330</name>
</gene>
<evidence type="ECO:0000313" key="5">
    <source>
        <dbReference type="EMBL" id="MFI6498564.1"/>
    </source>
</evidence>
<comment type="caution">
    <text evidence="5">The sequence shown here is derived from an EMBL/GenBank/DDBJ whole genome shotgun (WGS) entry which is preliminary data.</text>
</comment>
<evidence type="ECO:0000313" key="6">
    <source>
        <dbReference type="Proteomes" id="UP001612741"/>
    </source>
</evidence>
<dbReference type="PANTHER" id="PTHR44846">
    <property type="entry name" value="MANNOSYL-D-GLYCERATE TRANSPORT/METABOLISM SYSTEM REPRESSOR MNGR-RELATED"/>
    <property type="match status" value="1"/>
</dbReference>
<keyword evidence="3" id="KW-0804">Transcription</keyword>
<dbReference type="InterPro" id="IPR036390">
    <property type="entry name" value="WH_DNA-bd_sf"/>
</dbReference>
<dbReference type="PROSITE" id="PS50949">
    <property type="entry name" value="HTH_GNTR"/>
    <property type="match status" value="2"/>
</dbReference>
<feature type="domain" description="HTH gntR-type" evidence="4">
    <location>
        <begin position="8"/>
        <end position="74"/>
    </location>
</feature>
<dbReference type="Gene3D" id="1.10.10.10">
    <property type="entry name" value="Winged helix-like DNA-binding domain superfamily/Winged helix DNA-binding domain"/>
    <property type="match status" value="2"/>
</dbReference>
<dbReference type="Pfam" id="PF00392">
    <property type="entry name" value="GntR"/>
    <property type="match status" value="2"/>
</dbReference>
<organism evidence="5 6">
    <name type="scientific">Nonomuraea typhae</name>
    <dbReference type="NCBI Taxonomy" id="2603600"/>
    <lineage>
        <taxon>Bacteria</taxon>
        <taxon>Bacillati</taxon>
        <taxon>Actinomycetota</taxon>
        <taxon>Actinomycetes</taxon>
        <taxon>Streptosporangiales</taxon>
        <taxon>Streptosporangiaceae</taxon>
        <taxon>Nonomuraea</taxon>
    </lineage>
</organism>
<evidence type="ECO:0000256" key="2">
    <source>
        <dbReference type="ARBA" id="ARBA00023125"/>
    </source>
</evidence>
<accession>A0ABW7YRN2</accession>
<dbReference type="EMBL" id="JBITGY010000003">
    <property type="protein sequence ID" value="MFI6498564.1"/>
    <property type="molecule type" value="Genomic_DNA"/>
</dbReference>
<feature type="domain" description="HTH gntR-type" evidence="4">
    <location>
        <begin position="83"/>
        <end position="151"/>
    </location>
</feature>
<dbReference type="Proteomes" id="UP001612741">
    <property type="component" value="Unassembled WGS sequence"/>
</dbReference>
<keyword evidence="6" id="KW-1185">Reference proteome</keyword>
<dbReference type="PRINTS" id="PR00035">
    <property type="entry name" value="HTHGNTR"/>
</dbReference>
<keyword evidence="1" id="KW-0805">Transcription regulation</keyword>
<sequence>MLDPEGVNHVYIQLSDILRDRIAGSPPGVPVASEAALQREFGVSRSTARRAIQRLREEGVVHTVAGEGTFAGPPGQARPVEYQPMYQRIAAGIIERILAGSLRPNRRIPSEQTLRQQYGVATATVRHAVAYLRDQGWVFTVPYRGTYVSPQETWPKA</sequence>
<dbReference type="InterPro" id="IPR000524">
    <property type="entry name" value="Tscrpt_reg_HTH_GntR"/>
</dbReference>
<dbReference type="CDD" id="cd07377">
    <property type="entry name" value="WHTH_GntR"/>
    <property type="match status" value="2"/>
</dbReference>
<dbReference type="RefSeq" id="WP_397081801.1">
    <property type="nucleotide sequence ID" value="NZ_JBITGY010000003.1"/>
</dbReference>
<dbReference type="InterPro" id="IPR036388">
    <property type="entry name" value="WH-like_DNA-bd_sf"/>
</dbReference>
<keyword evidence="2" id="KW-0238">DNA-binding</keyword>
<reference evidence="5 6" key="1">
    <citation type="submission" date="2024-10" db="EMBL/GenBank/DDBJ databases">
        <title>The Natural Products Discovery Center: Release of the First 8490 Sequenced Strains for Exploring Actinobacteria Biosynthetic Diversity.</title>
        <authorList>
            <person name="Kalkreuter E."/>
            <person name="Kautsar S.A."/>
            <person name="Yang D."/>
            <person name="Bader C.D."/>
            <person name="Teijaro C.N."/>
            <person name="Fluegel L."/>
            <person name="Davis C.M."/>
            <person name="Simpson J.R."/>
            <person name="Lauterbach L."/>
            <person name="Steele A.D."/>
            <person name="Gui C."/>
            <person name="Meng S."/>
            <person name="Li G."/>
            <person name="Viehrig K."/>
            <person name="Ye F."/>
            <person name="Su P."/>
            <person name="Kiefer A.F."/>
            <person name="Nichols A."/>
            <person name="Cepeda A.J."/>
            <person name="Yan W."/>
            <person name="Fan B."/>
            <person name="Jiang Y."/>
            <person name="Adhikari A."/>
            <person name="Zheng C.-J."/>
            <person name="Schuster L."/>
            <person name="Cowan T.M."/>
            <person name="Smanski M.J."/>
            <person name="Chevrette M.G."/>
            <person name="De Carvalho L.P.S."/>
            <person name="Shen B."/>
        </authorList>
    </citation>
    <scope>NUCLEOTIDE SEQUENCE [LARGE SCALE GENOMIC DNA]</scope>
    <source>
        <strain evidence="5 6">NPDC050545</strain>
    </source>
</reference>
<evidence type="ECO:0000259" key="4">
    <source>
        <dbReference type="PROSITE" id="PS50949"/>
    </source>
</evidence>
<proteinExistence type="predicted"/>
<protein>
    <submittedName>
        <fullName evidence="5">GntR family transcriptional regulator</fullName>
    </submittedName>
</protein>
<dbReference type="InterPro" id="IPR050679">
    <property type="entry name" value="Bact_HTH_transcr_reg"/>
</dbReference>
<name>A0ABW7YRN2_9ACTN</name>
<evidence type="ECO:0000256" key="1">
    <source>
        <dbReference type="ARBA" id="ARBA00023015"/>
    </source>
</evidence>
<dbReference type="SMART" id="SM00345">
    <property type="entry name" value="HTH_GNTR"/>
    <property type="match status" value="2"/>
</dbReference>
<dbReference type="SUPFAM" id="SSF46785">
    <property type="entry name" value="Winged helix' DNA-binding domain"/>
    <property type="match status" value="2"/>
</dbReference>
<evidence type="ECO:0000256" key="3">
    <source>
        <dbReference type="ARBA" id="ARBA00023163"/>
    </source>
</evidence>